<dbReference type="SUPFAM" id="SSF54427">
    <property type="entry name" value="NTF2-like"/>
    <property type="match status" value="1"/>
</dbReference>
<comment type="caution">
    <text evidence="2">The sequence shown here is derived from an EMBL/GenBank/DDBJ whole genome shotgun (WGS) entry which is preliminary data.</text>
</comment>
<name>A0A918Y579_9ACTN</name>
<dbReference type="AlphaFoldDB" id="A0A918Y579"/>
<organism evidence="2 3">
    <name type="scientific">Streptomyces naganishii JCM 4654</name>
    <dbReference type="NCBI Taxonomy" id="1306179"/>
    <lineage>
        <taxon>Bacteria</taxon>
        <taxon>Bacillati</taxon>
        <taxon>Actinomycetota</taxon>
        <taxon>Actinomycetes</taxon>
        <taxon>Kitasatosporales</taxon>
        <taxon>Streptomycetaceae</taxon>
        <taxon>Streptomyces</taxon>
    </lineage>
</organism>
<dbReference type="InterPro" id="IPR011944">
    <property type="entry name" value="Steroid_delta5-4_isomerase"/>
</dbReference>
<reference evidence="2" key="2">
    <citation type="submission" date="2020-09" db="EMBL/GenBank/DDBJ databases">
        <authorList>
            <person name="Sun Q."/>
            <person name="Ohkuma M."/>
        </authorList>
    </citation>
    <scope>NUCLEOTIDE SEQUENCE</scope>
    <source>
        <strain evidence="2">JCM 4654</strain>
    </source>
</reference>
<protein>
    <recommendedName>
        <fullName evidence="1">DUF4440 domain-containing protein</fullName>
    </recommendedName>
</protein>
<gene>
    <name evidence="2" type="ORF">GCM10010508_35800</name>
</gene>
<dbReference type="EMBL" id="BMVF01000008">
    <property type="protein sequence ID" value="GHD90566.1"/>
    <property type="molecule type" value="Genomic_DNA"/>
</dbReference>
<reference evidence="2" key="1">
    <citation type="journal article" date="2014" name="Int. J. Syst. Evol. Microbiol.">
        <title>Complete genome sequence of Corynebacterium casei LMG S-19264T (=DSM 44701T), isolated from a smear-ripened cheese.</title>
        <authorList>
            <consortium name="US DOE Joint Genome Institute (JGI-PGF)"/>
            <person name="Walter F."/>
            <person name="Albersmeier A."/>
            <person name="Kalinowski J."/>
            <person name="Ruckert C."/>
        </authorList>
    </citation>
    <scope>NUCLEOTIDE SEQUENCE</scope>
    <source>
        <strain evidence="2">JCM 4654</strain>
    </source>
</reference>
<evidence type="ECO:0000313" key="3">
    <source>
        <dbReference type="Proteomes" id="UP000608955"/>
    </source>
</evidence>
<evidence type="ECO:0000259" key="1">
    <source>
        <dbReference type="Pfam" id="PF14534"/>
    </source>
</evidence>
<dbReference type="InterPro" id="IPR027843">
    <property type="entry name" value="DUF4440"/>
</dbReference>
<sequence length="165" mass="18560">MNATHETRARFTDADARTLLAGLAARWDAGDGHGYGELFAPEATYVQFNGVLLNGRQEVADMHDLMFRTMLYGTRLIAHEIESVRQVGEDCAVVVSTGAALYPWQKEVTPKRLSRQTLILERRDGRWLITGFQNSRIKPFPTSGPLFEVASRAVRLRVDRARRSA</sequence>
<dbReference type="NCBIfam" id="TIGR02246">
    <property type="entry name" value="SgcJ/EcaC family oxidoreductase"/>
    <property type="match status" value="1"/>
</dbReference>
<accession>A0A918Y579</accession>
<keyword evidence="3" id="KW-1185">Reference proteome</keyword>
<dbReference type="Gene3D" id="3.10.450.50">
    <property type="match status" value="1"/>
</dbReference>
<dbReference type="Pfam" id="PF14534">
    <property type="entry name" value="DUF4440"/>
    <property type="match status" value="1"/>
</dbReference>
<dbReference type="RefSeq" id="WP_190178819.1">
    <property type="nucleotide sequence ID" value="NZ_BMVF01000008.1"/>
</dbReference>
<dbReference type="Proteomes" id="UP000608955">
    <property type="component" value="Unassembled WGS sequence"/>
</dbReference>
<proteinExistence type="predicted"/>
<feature type="domain" description="DUF4440" evidence="1">
    <location>
        <begin position="20"/>
        <end position="129"/>
    </location>
</feature>
<dbReference type="InterPro" id="IPR032710">
    <property type="entry name" value="NTF2-like_dom_sf"/>
</dbReference>
<evidence type="ECO:0000313" key="2">
    <source>
        <dbReference type="EMBL" id="GHD90566.1"/>
    </source>
</evidence>